<comment type="caution">
    <text evidence="1">The sequence shown here is derived from an EMBL/GenBank/DDBJ whole genome shotgun (WGS) entry which is preliminary data.</text>
</comment>
<protein>
    <submittedName>
        <fullName evidence="1">Uncharacterized protein</fullName>
    </submittedName>
</protein>
<dbReference type="EMBL" id="LDQA01000014">
    <property type="protein sequence ID" value="KTR06909.1"/>
    <property type="molecule type" value="Genomic_DNA"/>
</dbReference>
<dbReference type="PATRIC" id="fig|401562.4.peg.754"/>
<dbReference type="Proteomes" id="UP000078529">
    <property type="component" value="Unassembled WGS sequence"/>
</dbReference>
<evidence type="ECO:0000313" key="1">
    <source>
        <dbReference type="EMBL" id="KTR06909.1"/>
    </source>
</evidence>
<gene>
    <name evidence="1" type="ORF">NS365_05610</name>
</gene>
<organism evidence="1 2">
    <name type="scientific">Aureimonas ureilytica</name>
    <dbReference type="NCBI Taxonomy" id="401562"/>
    <lineage>
        <taxon>Bacteria</taxon>
        <taxon>Pseudomonadati</taxon>
        <taxon>Pseudomonadota</taxon>
        <taxon>Alphaproteobacteria</taxon>
        <taxon>Hyphomicrobiales</taxon>
        <taxon>Aurantimonadaceae</taxon>
        <taxon>Aureimonas</taxon>
    </lineage>
</organism>
<evidence type="ECO:0000313" key="2">
    <source>
        <dbReference type="Proteomes" id="UP000078529"/>
    </source>
</evidence>
<keyword evidence="2" id="KW-1185">Reference proteome</keyword>
<sequence>MTTEEFDKNRARLIAIAEREGPDQYAYTGSETALGFTHRADDLSVVWTGDSVFIVIPIAGPIFTTDCLEDRSELGHVIEDMCASAHSMLRLVAHQYRRNVAKTWPGIAA</sequence>
<name>A0A175RVP2_9HYPH</name>
<reference evidence="1 2" key="1">
    <citation type="journal article" date="2016" name="Front. Microbiol.">
        <title>Genomic Resource of Rice Seed Associated Bacteria.</title>
        <authorList>
            <person name="Midha S."/>
            <person name="Bansal K."/>
            <person name="Sharma S."/>
            <person name="Kumar N."/>
            <person name="Patil P.P."/>
            <person name="Chaudhry V."/>
            <person name="Patil P.B."/>
        </authorList>
    </citation>
    <scope>NUCLEOTIDE SEQUENCE [LARGE SCALE GENOMIC DNA]</scope>
    <source>
        <strain evidence="1 2">NS365</strain>
    </source>
</reference>
<proteinExistence type="predicted"/>
<dbReference type="RefSeq" id="WP_058599304.1">
    <property type="nucleotide sequence ID" value="NZ_LDQA01000014.1"/>
</dbReference>
<dbReference type="AlphaFoldDB" id="A0A175RVP2"/>
<accession>A0A175RVP2</accession>